<sequence length="407" mass="42635">MKFTALAISVLASTIHALPLLSDLDDGNFIVTLNDDVDMDGHMDSLLSLLGSTDAVTHKYTSMRGYAGAFSKTLFQALEAGAMGGHIASVEKDSISYASDLEAGIAPWGLERISQREALPAGSDVRALTYDYNYPQPSGAGVDVYVVDTGIRISHSEFEGRARYGWAAPGNVDANDDNEHGTHVSGTIAGKTYGVAKEADLIAVKVLNGTGAGTNSDIISGLDYALTASKESGRPSIISMSLGGQQSPVLDQAVKLCVQQGVHVVVAAGNENVDASQSSPARVKEVITVGASTIDDQRAFFSNYGDVVDIYAPGLNITSASNKDDFGTLSLSGTSMATPHVSGALASLLSQVGDLAPADASQRLKDIATKDVVQNIEPDCGILCLSKRALNGFKRQSPPNYLLYNNV</sequence>
<dbReference type="InterPro" id="IPR022398">
    <property type="entry name" value="Peptidase_S8_His-AS"/>
</dbReference>
<dbReference type="CDD" id="cd04077">
    <property type="entry name" value="Peptidases_S8_PCSK9_ProteinaseK_like"/>
    <property type="match status" value="1"/>
</dbReference>
<dbReference type="SUPFAM" id="SSF54897">
    <property type="entry name" value="Protease propeptides/inhibitors"/>
    <property type="match status" value="1"/>
</dbReference>
<feature type="signal peptide" evidence="7">
    <location>
        <begin position="1"/>
        <end position="17"/>
    </location>
</feature>
<keyword evidence="10" id="KW-1185">Reference proteome</keyword>
<feature type="active site" description="Charge relay system" evidence="5">
    <location>
        <position position="335"/>
    </location>
</feature>
<dbReference type="AlphaFoldDB" id="A0A4T0FGA6"/>
<dbReference type="InterPro" id="IPR034193">
    <property type="entry name" value="PCSK9_ProteinaseK-like"/>
</dbReference>
<evidence type="ECO:0000256" key="7">
    <source>
        <dbReference type="SAM" id="SignalP"/>
    </source>
</evidence>
<keyword evidence="2 5" id="KW-0645">Protease</keyword>
<comment type="similarity">
    <text evidence="1 5 6">Belongs to the peptidase S8 family.</text>
</comment>
<dbReference type="InterPro" id="IPR037045">
    <property type="entry name" value="S8pro/Inhibitor_I9_sf"/>
</dbReference>
<feature type="chain" id="PRO_5020883976" description="Peptidase S8/S53 domain-containing protein" evidence="7">
    <location>
        <begin position="18"/>
        <end position="407"/>
    </location>
</feature>
<feature type="active site" description="Charge relay system" evidence="5">
    <location>
        <position position="180"/>
    </location>
</feature>
<evidence type="ECO:0000256" key="2">
    <source>
        <dbReference type="ARBA" id="ARBA00022670"/>
    </source>
</evidence>
<evidence type="ECO:0000256" key="5">
    <source>
        <dbReference type="PROSITE-ProRule" id="PRU01240"/>
    </source>
</evidence>
<dbReference type="Gene3D" id="3.40.50.200">
    <property type="entry name" value="Peptidase S8/S53 domain"/>
    <property type="match status" value="1"/>
</dbReference>
<dbReference type="InterPro" id="IPR023827">
    <property type="entry name" value="Peptidase_S8_Asp-AS"/>
</dbReference>
<name>A0A4T0FGA6_9BASI</name>
<evidence type="ECO:0000256" key="1">
    <source>
        <dbReference type="ARBA" id="ARBA00011073"/>
    </source>
</evidence>
<dbReference type="InterPro" id="IPR023828">
    <property type="entry name" value="Peptidase_S8_Ser-AS"/>
</dbReference>
<dbReference type="SUPFAM" id="SSF52743">
    <property type="entry name" value="Subtilisin-like"/>
    <property type="match status" value="1"/>
</dbReference>
<dbReference type="Pfam" id="PF00082">
    <property type="entry name" value="Peptidase_S8"/>
    <property type="match status" value="1"/>
</dbReference>
<dbReference type="InterPro" id="IPR000209">
    <property type="entry name" value="Peptidase_S8/S53_dom"/>
</dbReference>
<dbReference type="InterPro" id="IPR015500">
    <property type="entry name" value="Peptidase_S8_subtilisin-rel"/>
</dbReference>
<evidence type="ECO:0000256" key="3">
    <source>
        <dbReference type="ARBA" id="ARBA00022801"/>
    </source>
</evidence>
<feature type="active site" description="Charge relay system" evidence="5">
    <location>
        <position position="148"/>
    </location>
</feature>
<keyword evidence="3 5" id="KW-0378">Hydrolase</keyword>
<dbReference type="PROSITE" id="PS00138">
    <property type="entry name" value="SUBTILASE_SER"/>
    <property type="match status" value="1"/>
</dbReference>
<proteinExistence type="inferred from homology"/>
<dbReference type="Gene3D" id="3.30.70.80">
    <property type="entry name" value="Peptidase S8 propeptide/proteinase inhibitor I9"/>
    <property type="match status" value="1"/>
</dbReference>
<dbReference type="PANTHER" id="PTHR43806:SF11">
    <property type="entry name" value="CEREVISIN-RELATED"/>
    <property type="match status" value="1"/>
</dbReference>
<evidence type="ECO:0000313" key="9">
    <source>
        <dbReference type="EMBL" id="TIA86930.1"/>
    </source>
</evidence>
<dbReference type="PROSITE" id="PS51892">
    <property type="entry name" value="SUBTILASE"/>
    <property type="match status" value="1"/>
</dbReference>
<dbReference type="GO" id="GO:0005615">
    <property type="term" value="C:extracellular space"/>
    <property type="evidence" value="ECO:0007669"/>
    <property type="project" value="TreeGrafter"/>
</dbReference>
<keyword evidence="4 5" id="KW-0720">Serine protease</keyword>
<reference evidence="9 10" key="1">
    <citation type="submission" date="2019-03" db="EMBL/GenBank/DDBJ databases">
        <title>Sequencing 23 genomes of Wallemia ichthyophaga.</title>
        <authorList>
            <person name="Gostincar C."/>
        </authorList>
    </citation>
    <scope>NUCLEOTIDE SEQUENCE [LARGE SCALE GENOMIC DNA]</scope>
    <source>
        <strain evidence="9 10">EXF-5753</strain>
    </source>
</reference>
<dbReference type="Proteomes" id="UP000310189">
    <property type="component" value="Unassembled WGS sequence"/>
</dbReference>
<dbReference type="PROSITE" id="PS00136">
    <property type="entry name" value="SUBTILASE_ASP"/>
    <property type="match status" value="1"/>
</dbReference>
<gene>
    <name evidence="9" type="ORF">E3P99_03503</name>
</gene>
<evidence type="ECO:0000313" key="10">
    <source>
        <dbReference type="Proteomes" id="UP000310189"/>
    </source>
</evidence>
<dbReference type="PROSITE" id="PS00137">
    <property type="entry name" value="SUBTILASE_HIS"/>
    <property type="match status" value="1"/>
</dbReference>
<accession>A0A4T0FGA6</accession>
<organism evidence="9 10">
    <name type="scientific">Wallemia hederae</name>
    <dbReference type="NCBI Taxonomy" id="1540922"/>
    <lineage>
        <taxon>Eukaryota</taxon>
        <taxon>Fungi</taxon>
        <taxon>Dikarya</taxon>
        <taxon>Basidiomycota</taxon>
        <taxon>Wallemiomycotina</taxon>
        <taxon>Wallemiomycetes</taxon>
        <taxon>Wallemiales</taxon>
        <taxon>Wallemiaceae</taxon>
        <taxon>Wallemia</taxon>
    </lineage>
</organism>
<evidence type="ECO:0000259" key="8">
    <source>
        <dbReference type="Pfam" id="PF00082"/>
    </source>
</evidence>
<dbReference type="EMBL" id="SPNW01000071">
    <property type="protein sequence ID" value="TIA86930.1"/>
    <property type="molecule type" value="Genomic_DNA"/>
</dbReference>
<evidence type="ECO:0000256" key="6">
    <source>
        <dbReference type="RuleBase" id="RU003355"/>
    </source>
</evidence>
<evidence type="ECO:0000256" key="4">
    <source>
        <dbReference type="ARBA" id="ARBA00022825"/>
    </source>
</evidence>
<dbReference type="FunFam" id="3.40.50.200:FF:000007">
    <property type="entry name" value="Subtilisin-like serine protease"/>
    <property type="match status" value="1"/>
</dbReference>
<dbReference type="PANTHER" id="PTHR43806">
    <property type="entry name" value="PEPTIDASE S8"/>
    <property type="match status" value="1"/>
</dbReference>
<comment type="caution">
    <text evidence="9">The sequence shown here is derived from an EMBL/GenBank/DDBJ whole genome shotgun (WGS) entry which is preliminary data.</text>
</comment>
<dbReference type="GO" id="GO:0006508">
    <property type="term" value="P:proteolysis"/>
    <property type="evidence" value="ECO:0007669"/>
    <property type="project" value="UniProtKB-KW"/>
</dbReference>
<feature type="domain" description="Peptidase S8/S53" evidence="8">
    <location>
        <begin position="139"/>
        <end position="374"/>
    </location>
</feature>
<protein>
    <recommendedName>
        <fullName evidence="8">Peptidase S8/S53 domain-containing protein</fullName>
    </recommendedName>
</protein>
<dbReference type="InterPro" id="IPR050131">
    <property type="entry name" value="Peptidase_S8_subtilisin-like"/>
</dbReference>
<keyword evidence="7" id="KW-0732">Signal</keyword>
<dbReference type="PRINTS" id="PR00723">
    <property type="entry name" value="SUBTILISIN"/>
</dbReference>
<dbReference type="OrthoDB" id="19448at2759"/>
<dbReference type="GO" id="GO:0004252">
    <property type="term" value="F:serine-type endopeptidase activity"/>
    <property type="evidence" value="ECO:0007669"/>
    <property type="project" value="UniProtKB-UniRule"/>
</dbReference>
<dbReference type="InterPro" id="IPR036852">
    <property type="entry name" value="Peptidase_S8/S53_dom_sf"/>
</dbReference>